<reference evidence="1 2" key="1">
    <citation type="submission" date="2020-02" db="EMBL/GenBank/DDBJ databases">
        <title>Comparative genomics of the hypocrealean fungal genus Beauvera.</title>
        <authorList>
            <person name="Showalter D.N."/>
            <person name="Bushley K.E."/>
            <person name="Rehner S.A."/>
        </authorList>
    </citation>
    <scope>NUCLEOTIDE SEQUENCE [LARGE SCALE GENOMIC DNA]</scope>
    <source>
        <strain evidence="1 2">ARSEF4384</strain>
    </source>
</reference>
<accession>A0AAW0S736</accession>
<name>A0AAW0S736_9HYPO</name>
<comment type="caution">
    <text evidence="1">The sequence shown here is derived from an EMBL/GenBank/DDBJ whole genome shotgun (WGS) entry which is preliminary data.</text>
</comment>
<dbReference type="EMBL" id="JAAHCF010000023">
    <property type="protein sequence ID" value="KAK8150230.1"/>
    <property type="molecule type" value="Genomic_DNA"/>
</dbReference>
<gene>
    <name evidence="1" type="ORF">G3M48_003525</name>
</gene>
<evidence type="ECO:0000313" key="2">
    <source>
        <dbReference type="Proteomes" id="UP001397290"/>
    </source>
</evidence>
<evidence type="ECO:0000313" key="1">
    <source>
        <dbReference type="EMBL" id="KAK8150230.1"/>
    </source>
</evidence>
<dbReference type="Proteomes" id="UP001397290">
    <property type="component" value="Unassembled WGS sequence"/>
</dbReference>
<organism evidence="1 2">
    <name type="scientific">Beauveria asiatica</name>
    <dbReference type="NCBI Taxonomy" id="1069075"/>
    <lineage>
        <taxon>Eukaryota</taxon>
        <taxon>Fungi</taxon>
        <taxon>Dikarya</taxon>
        <taxon>Ascomycota</taxon>
        <taxon>Pezizomycotina</taxon>
        <taxon>Sordariomycetes</taxon>
        <taxon>Hypocreomycetidae</taxon>
        <taxon>Hypocreales</taxon>
        <taxon>Cordycipitaceae</taxon>
        <taxon>Beauveria</taxon>
    </lineage>
</organism>
<keyword evidence="2" id="KW-1185">Reference proteome</keyword>
<dbReference type="AlphaFoldDB" id="A0AAW0S736"/>
<proteinExistence type="predicted"/>
<sequence>MTKPEPKPEPQPEKCKVYKADSYNNYSAFFIEFRKEVLREGQLLGKLYIRNAVSKTTVLPVLPVKDQKDSMLPTKISSSLMNVDFKDAGGDSTEEHGDENKLWAAWTEAERIREKERREWEMQSRR</sequence>
<protein>
    <submittedName>
        <fullName evidence="1">Uncharacterized protein</fullName>
    </submittedName>
</protein>